<dbReference type="SMR" id="A0A1D6I6U7"/>
<evidence type="ECO:0000256" key="1">
    <source>
        <dbReference type="ARBA" id="ARBA00004123"/>
    </source>
</evidence>
<accession>A0A1D6I6U7</accession>
<comment type="subcellular location">
    <subcellularLocation>
        <location evidence="1">Nucleus</location>
    </subcellularLocation>
</comment>
<evidence type="ECO:0000256" key="3">
    <source>
        <dbReference type="ARBA" id="ARBA00023242"/>
    </source>
</evidence>
<name>A0A1D6I6U7_MAIZE</name>
<sequence length="381" mass="44207">MAVETSPGPQLLATDDGRTAAATGPEKRTGTSTGEEEERWGKKEWPNVERGRREIETVAMSLKPSVRRCAGGWRDIHVRPDDDRPGLFNSLASHGCVLEVIHLDHANVSKAELKERLAKMYKHKFAKWPERFKSMDLHPTKSWELSGFGFVKFRYLEDATVANGRYMNERTYDYHYQDLKGLDPTLQMPWLQKAKLLLQELKTVKTDLSFAKERYAQLEEEDKMLCESYDKGDNPEANDQAILDHPIRRSENDPHDGKRKCEALWPIFRISHQRSHFIYDLYYRRKEISQELYEFLDPGYADFSRVSEPRTPKRRQLKDLSWRSKLYNPSVGVRVGGGGKNAVEEAPPRNDVERIHIRSENSSEDDEYRVHVGLNKSRVQT</sequence>
<dbReference type="PaxDb" id="4577-GRMZM2G174792_P01"/>
<dbReference type="Pfam" id="PF01125">
    <property type="entry name" value="BUD31"/>
    <property type="match status" value="1"/>
</dbReference>
<dbReference type="eggNOG" id="KOG3404">
    <property type="taxonomic scope" value="Eukaryota"/>
</dbReference>
<feature type="region of interest" description="Disordered" evidence="4">
    <location>
        <begin position="1"/>
        <end position="45"/>
    </location>
</feature>
<dbReference type="GO" id="GO:0005634">
    <property type="term" value="C:nucleus"/>
    <property type="evidence" value="ECO:0007669"/>
    <property type="project" value="UniProtKB-SubCell"/>
</dbReference>
<gene>
    <name evidence="5" type="ORF">ZEAMMB73_Zm00001d020904</name>
</gene>
<dbReference type="PANTHER" id="PTHR19411">
    <property type="entry name" value="PROTEIN BUD31-RELATED"/>
    <property type="match status" value="1"/>
</dbReference>
<dbReference type="STRING" id="4577.A0A1D6I6U7"/>
<protein>
    <submittedName>
        <fullName evidence="5">G10 family protein</fullName>
    </submittedName>
</protein>
<evidence type="ECO:0000256" key="4">
    <source>
        <dbReference type="SAM" id="MobiDB-lite"/>
    </source>
</evidence>
<dbReference type="EMBL" id="CM007650">
    <property type="protein sequence ID" value="ONM55793.1"/>
    <property type="molecule type" value="Genomic_DNA"/>
</dbReference>
<evidence type="ECO:0000256" key="2">
    <source>
        <dbReference type="ARBA" id="ARBA00005287"/>
    </source>
</evidence>
<feature type="region of interest" description="Disordered" evidence="4">
    <location>
        <begin position="358"/>
        <end position="381"/>
    </location>
</feature>
<reference evidence="5" key="1">
    <citation type="submission" date="2015-12" db="EMBL/GenBank/DDBJ databases">
        <title>Update maize B73 reference genome by single molecule sequencing technologies.</title>
        <authorList>
            <consortium name="Maize Genome Sequencing Project"/>
            <person name="Ware D."/>
        </authorList>
    </citation>
    <scope>NUCLEOTIDE SEQUENCE [LARGE SCALE GENOMIC DNA]</scope>
    <source>
        <tissue evidence="5">Seedling</tissue>
    </source>
</reference>
<dbReference type="InterPro" id="IPR001748">
    <property type="entry name" value="BUD31"/>
</dbReference>
<keyword evidence="3" id="KW-0539">Nucleus</keyword>
<dbReference type="AlphaFoldDB" id="A0A1D6I6U7"/>
<comment type="similarity">
    <text evidence="2">Belongs to the BUD31 (G10) family.</text>
</comment>
<organism evidence="5">
    <name type="scientific">Zea mays</name>
    <name type="common">Maize</name>
    <dbReference type="NCBI Taxonomy" id="4577"/>
    <lineage>
        <taxon>Eukaryota</taxon>
        <taxon>Viridiplantae</taxon>
        <taxon>Streptophyta</taxon>
        <taxon>Embryophyta</taxon>
        <taxon>Tracheophyta</taxon>
        <taxon>Spermatophyta</taxon>
        <taxon>Magnoliopsida</taxon>
        <taxon>Liliopsida</taxon>
        <taxon>Poales</taxon>
        <taxon>Poaceae</taxon>
        <taxon>PACMAD clade</taxon>
        <taxon>Panicoideae</taxon>
        <taxon>Andropogonodae</taxon>
        <taxon>Andropogoneae</taxon>
        <taxon>Tripsacinae</taxon>
        <taxon>Zea</taxon>
    </lineage>
</organism>
<evidence type="ECO:0000313" key="5">
    <source>
        <dbReference type="EMBL" id="ONM55793.1"/>
    </source>
</evidence>
<proteinExistence type="inferred from homology"/>
<dbReference type="PANTHER" id="PTHR19411:SF7">
    <property type="entry name" value="PROTEIN BUD31 HOMOLOG 1"/>
    <property type="match status" value="1"/>
</dbReference>
<dbReference type="ExpressionAtlas" id="A0A1D6I6U7">
    <property type="expression patterns" value="baseline and differential"/>
</dbReference>
<dbReference type="InParanoid" id="A0A1D6I6U7"/>